<dbReference type="Proteomes" id="UP000197003">
    <property type="component" value="Chromosome"/>
</dbReference>
<feature type="transmembrane region" description="Helical" evidence="1">
    <location>
        <begin position="7"/>
        <end position="33"/>
    </location>
</feature>
<keyword evidence="1" id="KW-0812">Transmembrane</keyword>
<dbReference type="OrthoDB" id="5292663at2"/>
<evidence type="ECO:0000256" key="1">
    <source>
        <dbReference type="SAM" id="Phobius"/>
    </source>
</evidence>
<accession>A0A1Z3N5D8</accession>
<reference evidence="2 3" key="1">
    <citation type="submission" date="2017-04" db="EMBL/GenBank/DDBJ databases">
        <title>Whole genome sequence of Bdellovibrio bacteriovorus strain SSB218315.</title>
        <authorList>
            <person name="Oyedara O."/>
            <person name="Rodriguez-Perez M.A."/>
        </authorList>
    </citation>
    <scope>NUCLEOTIDE SEQUENCE [LARGE SCALE GENOMIC DNA]</scope>
    <source>
        <strain evidence="2 3">SSB218315</strain>
    </source>
</reference>
<dbReference type="EMBL" id="CP020946">
    <property type="protein sequence ID" value="ASD62597.1"/>
    <property type="molecule type" value="Genomic_DNA"/>
</dbReference>
<sequence>MRNQQGFAAILILALLPILVSGLFLVAAMMGFLQLDLAMKHTCRSEGLQGQEKVRPHLEKLLSLNSEAIKLKVQWGKALTQRKMAYSAQNPYLITLAEARVLQVQTWRLALDAQQKQLIQQSNLQLQRSHSSTRTQLYRAHRENQTRLNFLTIKTQIENEPIPRLAVRPDFPDTAPTYSPEPDFEVRQALAQRWQYRIALRPPLSNFLKADFGFEKACAVTLTKGSLRWKTQITKGRYSLKSVW</sequence>
<keyword evidence="1" id="KW-1133">Transmembrane helix</keyword>
<evidence type="ECO:0000313" key="2">
    <source>
        <dbReference type="EMBL" id="ASD62597.1"/>
    </source>
</evidence>
<evidence type="ECO:0000313" key="3">
    <source>
        <dbReference type="Proteomes" id="UP000197003"/>
    </source>
</evidence>
<name>A0A1Z3N5D8_BDEBC</name>
<dbReference type="AlphaFoldDB" id="A0A1Z3N5D8"/>
<gene>
    <name evidence="2" type="ORF">B9G79_02930</name>
</gene>
<protein>
    <submittedName>
        <fullName evidence="2">Uncharacterized protein</fullName>
    </submittedName>
</protein>
<keyword evidence="1" id="KW-0472">Membrane</keyword>
<proteinExistence type="predicted"/>
<dbReference type="RefSeq" id="WP_088564227.1">
    <property type="nucleotide sequence ID" value="NZ_CP020946.1"/>
</dbReference>
<organism evidence="2 3">
    <name type="scientific">Bdellovibrio bacteriovorus</name>
    <dbReference type="NCBI Taxonomy" id="959"/>
    <lineage>
        <taxon>Bacteria</taxon>
        <taxon>Pseudomonadati</taxon>
        <taxon>Bdellovibrionota</taxon>
        <taxon>Bdellovibrionia</taxon>
        <taxon>Bdellovibrionales</taxon>
        <taxon>Pseudobdellovibrionaceae</taxon>
        <taxon>Bdellovibrio</taxon>
    </lineage>
</organism>